<evidence type="ECO:0000256" key="1">
    <source>
        <dbReference type="PROSITE-ProRule" id="PRU00339"/>
    </source>
</evidence>
<dbReference type="Pfam" id="PF18733">
    <property type="entry name" value="HEPN_LA2681"/>
    <property type="match status" value="1"/>
</dbReference>
<organism evidence="3 4">
    <name type="scientific">Sulfurospirillum barnesii (strain ATCC 700032 / DSM 10660 / SES-3)</name>
    <dbReference type="NCBI Taxonomy" id="760154"/>
    <lineage>
        <taxon>Bacteria</taxon>
        <taxon>Pseudomonadati</taxon>
        <taxon>Campylobacterota</taxon>
        <taxon>Epsilonproteobacteria</taxon>
        <taxon>Campylobacterales</taxon>
        <taxon>Sulfurospirillaceae</taxon>
        <taxon>Sulfurospirillum</taxon>
    </lineage>
</organism>
<feature type="repeat" description="TPR" evidence="1">
    <location>
        <begin position="104"/>
        <end position="137"/>
    </location>
</feature>
<name>I3XY12_SULBS</name>
<dbReference type="OrthoDB" id="108555at2"/>
<dbReference type="EMBL" id="CP003333">
    <property type="protein sequence ID" value="AFL68836.1"/>
    <property type="molecule type" value="Genomic_DNA"/>
</dbReference>
<keyword evidence="4" id="KW-1185">Reference proteome</keyword>
<evidence type="ECO:0000313" key="3">
    <source>
        <dbReference type="EMBL" id="AFL68836.1"/>
    </source>
</evidence>
<dbReference type="KEGG" id="sba:Sulba_1548"/>
<evidence type="ECO:0000259" key="2">
    <source>
        <dbReference type="Pfam" id="PF18733"/>
    </source>
</evidence>
<dbReference type="STRING" id="760154.Sulba_1548"/>
<dbReference type="eggNOG" id="COG0305">
    <property type="taxonomic scope" value="Bacteria"/>
</dbReference>
<dbReference type="InterPro" id="IPR040826">
    <property type="entry name" value="HEPN_LA2681"/>
</dbReference>
<dbReference type="SUPFAM" id="SSF48452">
    <property type="entry name" value="TPR-like"/>
    <property type="match status" value="1"/>
</dbReference>
<dbReference type="RefSeq" id="WP_014769714.1">
    <property type="nucleotide sequence ID" value="NC_018002.1"/>
</dbReference>
<reference evidence="3 4" key="1">
    <citation type="submission" date="2012-06" db="EMBL/GenBank/DDBJ databases">
        <title>Complete sequence of Sulfurospirillum barnesii SES-3.</title>
        <authorList>
            <consortium name="US DOE Joint Genome Institute"/>
            <person name="Lucas S."/>
            <person name="Han J."/>
            <person name="Lapidus A."/>
            <person name="Cheng J.-F."/>
            <person name="Goodwin L."/>
            <person name="Pitluck S."/>
            <person name="Peters L."/>
            <person name="Ovchinnikova G."/>
            <person name="Lu M."/>
            <person name="Detter J.C."/>
            <person name="Han C."/>
            <person name="Tapia R."/>
            <person name="Land M."/>
            <person name="Hauser L."/>
            <person name="Kyrpides N."/>
            <person name="Ivanova N."/>
            <person name="Pagani I."/>
            <person name="Stolz J."/>
            <person name="Arkin A."/>
            <person name="Dehal P."/>
            <person name="Oremland R."/>
            <person name="Saltikov C."/>
            <person name="Basu P."/>
            <person name="Hollibaugh J."/>
            <person name="Newman D."/>
            <person name="Stolyar S."/>
            <person name="Hazen T."/>
            <person name="Woyke T."/>
        </authorList>
    </citation>
    <scope>NUCLEOTIDE SEQUENCE [LARGE SCALE GENOMIC DNA]</scope>
    <source>
        <strain evidence="4">ATCC 700032 / DSM 10660 / SES-3</strain>
    </source>
</reference>
<dbReference type="Gene3D" id="1.25.40.10">
    <property type="entry name" value="Tetratricopeptide repeat domain"/>
    <property type="match status" value="1"/>
</dbReference>
<dbReference type="PATRIC" id="fig|760154.4.peg.1550"/>
<feature type="domain" description="LA2681-like HEPN" evidence="2">
    <location>
        <begin position="283"/>
        <end position="494"/>
    </location>
</feature>
<sequence>MTFQQLNQLGQIIDNACDVNNIDELNTIIAIHSEFTETMEDSIEKTYSYYLLGNAWHGVREIEHEKNVTKVWSLAQEEVFKEIYYFRKAIQQREFENLDVSLQLAVYINLGNAFSHYGRTINAIKYFDKAIALKFWHKSVVNHPNYFMALINKGLTLEYYSELDYDGGHKEFFIKFAYKNFQEAISIINEYLKKNYPDKEYYQEKKDNILTKLKWYEEQFSSTELENSDYFLNYKTQFSKNEANYRKWCLSHKLFLNPLNDLGSYDISTHDPLNLPNLTTDIEEGFPKIITNFNQLKQEYISYRHLLFEGVHEKTPKYYDKETSIIDDYNYNLYNINIEKIKIAFRGFYSIFDKIANFLNEYFYLNMNKNNIYFSNIWYEYENRQKIGIKEIFNKSENLALRGLYLISKDLFDDKQKEFFEVLEPEAQKINDIRNHLEHKFISIKLLDIEKFETYKERNRNFAITEDELQQKTLLLAQLAREAIIYLSFTVHIEEKKKEITDKYATIQLDLKNRGRN</sequence>
<dbReference type="InterPro" id="IPR019734">
    <property type="entry name" value="TPR_rpt"/>
</dbReference>
<keyword evidence="1" id="KW-0802">TPR repeat</keyword>
<evidence type="ECO:0000313" key="4">
    <source>
        <dbReference type="Proteomes" id="UP000006176"/>
    </source>
</evidence>
<dbReference type="HOGENOM" id="CLU_540480_0_0_7"/>
<proteinExistence type="predicted"/>
<protein>
    <submittedName>
        <fullName evidence="3">Tetratricopeptide repeat protein</fullName>
    </submittedName>
</protein>
<dbReference type="AlphaFoldDB" id="I3XY12"/>
<dbReference type="PROSITE" id="PS50005">
    <property type="entry name" value="TPR"/>
    <property type="match status" value="1"/>
</dbReference>
<gene>
    <name evidence="3" type="ordered locus">Sulba_1548</name>
</gene>
<dbReference type="InterPro" id="IPR011990">
    <property type="entry name" value="TPR-like_helical_dom_sf"/>
</dbReference>
<dbReference type="Proteomes" id="UP000006176">
    <property type="component" value="Chromosome"/>
</dbReference>
<accession>I3XY12</accession>